<proteinExistence type="predicted"/>
<evidence type="ECO:0000313" key="2">
    <source>
        <dbReference type="Proteomes" id="UP000050525"/>
    </source>
</evidence>
<dbReference type="Proteomes" id="UP000050525">
    <property type="component" value="Unassembled WGS sequence"/>
</dbReference>
<evidence type="ECO:0000313" key="1">
    <source>
        <dbReference type="EMBL" id="KYO20191.1"/>
    </source>
</evidence>
<dbReference type="EMBL" id="AKHW03006437">
    <property type="protein sequence ID" value="KYO20191.1"/>
    <property type="molecule type" value="Genomic_DNA"/>
</dbReference>
<dbReference type="AlphaFoldDB" id="A0A151M6U6"/>
<comment type="caution">
    <text evidence="1">The sequence shown here is derived from an EMBL/GenBank/DDBJ whole genome shotgun (WGS) entry which is preliminary data.</text>
</comment>
<gene>
    <name evidence="1" type="ORF">Y1Q_0010756</name>
</gene>
<reference evidence="1 2" key="1">
    <citation type="journal article" date="2012" name="Genome Biol.">
        <title>Sequencing three crocodilian genomes to illuminate the evolution of archosaurs and amniotes.</title>
        <authorList>
            <person name="St John J.A."/>
            <person name="Braun E.L."/>
            <person name="Isberg S.R."/>
            <person name="Miles L.G."/>
            <person name="Chong A.Y."/>
            <person name="Gongora J."/>
            <person name="Dalzell P."/>
            <person name="Moran C."/>
            <person name="Bed'hom B."/>
            <person name="Abzhanov A."/>
            <person name="Burgess S.C."/>
            <person name="Cooksey A.M."/>
            <person name="Castoe T.A."/>
            <person name="Crawford N.G."/>
            <person name="Densmore L.D."/>
            <person name="Drew J.C."/>
            <person name="Edwards S.V."/>
            <person name="Faircloth B.C."/>
            <person name="Fujita M.K."/>
            <person name="Greenwold M.J."/>
            <person name="Hoffmann F.G."/>
            <person name="Howard J.M."/>
            <person name="Iguchi T."/>
            <person name="Janes D.E."/>
            <person name="Khan S.Y."/>
            <person name="Kohno S."/>
            <person name="de Koning A.J."/>
            <person name="Lance S.L."/>
            <person name="McCarthy F.M."/>
            <person name="McCormack J.E."/>
            <person name="Merchant M.E."/>
            <person name="Peterson D.G."/>
            <person name="Pollock D.D."/>
            <person name="Pourmand N."/>
            <person name="Raney B.J."/>
            <person name="Roessler K.A."/>
            <person name="Sanford J.R."/>
            <person name="Sawyer R.H."/>
            <person name="Schmidt C.J."/>
            <person name="Triplett E.W."/>
            <person name="Tuberville T.D."/>
            <person name="Venegas-Anaya M."/>
            <person name="Howard J.T."/>
            <person name="Jarvis E.D."/>
            <person name="Guillette L.J.Jr."/>
            <person name="Glenn T.C."/>
            <person name="Green R.E."/>
            <person name="Ray D.A."/>
        </authorList>
    </citation>
    <scope>NUCLEOTIDE SEQUENCE [LARGE SCALE GENOMIC DNA]</scope>
    <source>
        <strain evidence="1">KSC_2009_1</strain>
    </source>
</reference>
<protein>
    <submittedName>
        <fullName evidence="1">Uncharacterized protein</fullName>
    </submittedName>
</protein>
<keyword evidence="2" id="KW-1185">Reference proteome</keyword>
<accession>A0A151M6U6</accession>
<name>A0A151M6U6_ALLMI</name>
<organism evidence="1 2">
    <name type="scientific">Alligator mississippiensis</name>
    <name type="common">American alligator</name>
    <dbReference type="NCBI Taxonomy" id="8496"/>
    <lineage>
        <taxon>Eukaryota</taxon>
        <taxon>Metazoa</taxon>
        <taxon>Chordata</taxon>
        <taxon>Craniata</taxon>
        <taxon>Vertebrata</taxon>
        <taxon>Euteleostomi</taxon>
        <taxon>Archelosauria</taxon>
        <taxon>Archosauria</taxon>
        <taxon>Crocodylia</taxon>
        <taxon>Alligatoridae</taxon>
        <taxon>Alligatorinae</taxon>
        <taxon>Alligator</taxon>
    </lineage>
</organism>
<sequence length="72" mass="8118">MATFKALRNSACNVLLVGKQIILESDPATGKCENFQLSPSHVKQSRRWWSSESCRIRPYKGSHLWNGSGQLL</sequence>